<dbReference type="InterPro" id="IPR013818">
    <property type="entry name" value="Lipase"/>
</dbReference>
<accession>A0ABD0YQW7</accession>
<proteinExistence type="inferred from homology"/>
<comment type="subcellular location">
    <subcellularLocation>
        <location evidence="1">Secreted</location>
    </subcellularLocation>
</comment>
<dbReference type="InterPro" id="IPR029058">
    <property type="entry name" value="AB_hydrolase_fold"/>
</dbReference>
<dbReference type="GO" id="GO:0005576">
    <property type="term" value="C:extracellular region"/>
    <property type="evidence" value="ECO:0007669"/>
    <property type="project" value="UniProtKB-SubCell"/>
</dbReference>
<dbReference type="Proteomes" id="UP001558652">
    <property type="component" value="Unassembled WGS sequence"/>
</dbReference>
<dbReference type="EMBL" id="JBFDAA010000015">
    <property type="protein sequence ID" value="KAL1117635.1"/>
    <property type="molecule type" value="Genomic_DNA"/>
</dbReference>
<comment type="caution">
    <text evidence="6">The sequence shown here is derived from an EMBL/GenBank/DDBJ whole genome shotgun (WGS) entry which is preliminary data.</text>
</comment>
<dbReference type="PANTHER" id="PTHR11610:SF173">
    <property type="entry name" value="LIPASE DOMAIN-CONTAINING PROTEIN-RELATED"/>
    <property type="match status" value="1"/>
</dbReference>
<dbReference type="AlphaFoldDB" id="A0ABD0YQW7"/>
<evidence type="ECO:0000256" key="3">
    <source>
        <dbReference type="ARBA" id="ARBA00022525"/>
    </source>
</evidence>
<feature type="domain" description="Lipase" evidence="5">
    <location>
        <begin position="3"/>
        <end position="186"/>
    </location>
</feature>
<evidence type="ECO:0000256" key="4">
    <source>
        <dbReference type="RuleBase" id="RU004262"/>
    </source>
</evidence>
<comment type="similarity">
    <text evidence="2 4">Belongs to the AB hydrolase superfamily. Lipase family.</text>
</comment>
<dbReference type="Gene3D" id="3.40.50.1820">
    <property type="entry name" value="alpha/beta hydrolase"/>
    <property type="match status" value="1"/>
</dbReference>
<dbReference type="InterPro" id="IPR000734">
    <property type="entry name" value="TAG_lipase"/>
</dbReference>
<evidence type="ECO:0000313" key="6">
    <source>
        <dbReference type="EMBL" id="KAL1117635.1"/>
    </source>
</evidence>
<protein>
    <recommendedName>
        <fullName evidence="5">Lipase domain-containing protein</fullName>
    </recommendedName>
</protein>
<evidence type="ECO:0000313" key="7">
    <source>
        <dbReference type="Proteomes" id="UP001558652"/>
    </source>
</evidence>
<gene>
    <name evidence="6" type="ORF">AAG570_003950</name>
</gene>
<reference evidence="6 7" key="1">
    <citation type="submission" date="2024-07" db="EMBL/GenBank/DDBJ databases">
        <title>Chromosome-level genome assembly of the water stick insect Ranatra chinensis (Heteroptera: Nepidae).</title>
        <authorList>
            <person name="Liu X."/>
        </authorList>
    </citation>
    <scope>NUCLEOTIDE SEQUENCE [LARGE SCALE GENOMIC DNA]</scope>
    <source>
        <strain evidence="6">Cailab_2021Rc</strain>
        <tissue evidence="6">Muscle</tissue>
    </source>
</reference>
<dbReference type="PRINTS" id="PR00821">
    <property type="entry name" value="TAGLIPASE"/>
</dbReference>
<keyword evidence="3" id="KW-0964">Secreted</keyword>
<name>A0ABD0YQW7_9HEMI</name>
<dbReference type="PANTHER" id="PTHR11610">
    <property type="entry name" value="LIPASE"/>
    <property type="match status" value="1"/>
</dbReference>
<keyword evidence="7" id="KW-1185">Reference proteome</keyword>
<evidence type="ECO:0000259" key="5">
    <source>
        <dbReference type="Pfam" id="PF00151"/>
    </source>
</evidence>
<dbReference type="SUPFAM" id="SSF53474">
    <property type="entry name" value="alpha/beta-Hydrolases"/>
    <property type="match status" value="1"/>
</dbReference>
<sequence length="199" mass="21966">MSSAYMKYRDYNIISVDWSSFAVDLYSMARIGVDIVAPSVADLYDYVVDEMGAHPSDVHVIGHSLGAHVAGIAAKLMRSPKLGRITGLDPALPLFFLGQKRRLDAEDAMFVDVVHTSIVGFRKPMGHADFYPNGDKLQQPGCGFSIGVCAHDRAYQYYIESIWSEIGFQALECPSWNDFLLGKCRGNAVVKMGEPLSPR</sequence>
<organism evidence="6 7">
    <name type="scientific">Ranatra chinensis</name>
    <dbReference type="NCBI Taxonomy" id="642074"/>
    <lineage>
        <taxon>Eukaryota</taxon>
        <taxon>Metazoa</taxon>
        <taxon>Ecdysozoa</taxon>
        <taxon>Arthropoda</taxon>
        <taxon>Hexapoda</taxon>
        <taxon>Insecta</taxon>
        <taxon>Pterygota</taxon>
        <taxon>Neoptera</taxon>
        <taxon>Paraneoptera</taxon>
        <taxon>Hemiptera</taxon>
        <taxon>Heteroptera</taxon>
        <taxon>Panheteroptera</taxon>
        <taxon>Nepomorpha</taxon>
        <taxon>Nepidae</taxon>
        <taxon>Ranatrinae</taxon>
        <taxon>Ranatra</taxon>
    </lineage>
</organism>
<evidence type="ECO:0000256" key="2">
    <source>
        <dbReference type="ARBA" id="ARBA00010701"/>
    </source>
</evidence>
<evidence type="ECO:0000256" key="1">
    <source>
        <dbReference type="ARBA" id="ARBA00004613"/>
    </source>
</evidence>
<dbReference type="Pfam" id="PF00151">
    <property type="entry name" value="Lipase"/>
    <property type="match status" value="1"/>
</dbReference>